<protein>
    <recommendedName>
        <fullName evidence="3">BTB domain-containing protein</fullName>
    </recommendedName>
</protein>
<dbReference type="PANTHER" id="PTHR24412:SF441">
    <property type="entry name" value="KELCH-LIKE PROTEIN 28"/>
    <property type="match status" value="1"/>
</dbReference>
<dbReference type="EMBL" id="KB295625">
    <property type="protein sequence ID" value="ELU12812.1"/>
    <property type="molecule type" value="Genomic_DNA"/>
</dbReference>
<evidence type="ECO:0000259" key="3">
    <source>
        <dbReference type="PROSITE" id="PS50097"/>
    </source>
</evidence>
<evidence type="ECO:0000256" key="2">
    <source>
        <dbReference type="ARBA" id="ARBA00022737"/>
    </source>
</evidence>
<evidence type="ECO:0000256" key="1">
    <source>
        <dbReference type="ARBA" id="ARBA00022441"/>
    </source>
</evidence>
<accession>R7V2V3</accession>
<dbReference type="PANTHER" id="PTHR24412">
    <property type="entry name" value="KELCH PROTEIN"/>
    <property type="match status" value="1"/>
</dbReference>
<dbReference type="InterPro" id="IPR000210">
    <property type="entry name" value="BTB/POZ_dom"/>
</dbReference>
<keyword evidence="6" id="KW-1185">Reference proteome</keyword>
<sequence>TYFRRMFLTNMLERGSQEVVLNDISASTGVLLVNYLYSGNIDITQLNAQDLLAASKMLLLGALKKKVEEFLLSNTDSVNCISIINLARLYDLKILLANARNYLHEHVKEVIETEEMHLLQERERERETSFISLEQVLHIQSDK</sequence>
<evidence type="ECO:0000313" key="4">
    <source>
        <dbReference type="EMBL" id="ELU12812.1"/>
    </source>
</evidence>
<keyword evidence="2" id="KW-0677">Repeat</keyword>
<reference evidence="6" key="1">
    <citation type="submission" date="2012-12" db="EMBL/GenBank/DDBJ databases">
        <authorList>
            <person name="Hellsten U."/>
            <person name="Grimwood J."/>
            <person name="Chapman J.A."/>
            <person name="Shapiro H."/>
            <person name="Aerts A."/>
            <person name="Otillar R.P."/>
            <person name="Terry A.Y."/>
            <person name="Boore J.L."/>
            <person name="Simakov O."/>
            <person name="Marletaz F."/>
            <person name="Cho S.-J."/>
            <person name="Edsinger-Gonzales E."/>
            <person name="Havlak P."/>
            <person name="Kuo D.-H."/>
            <person name="Larsson T."/>
            <person name="Lv J."/>
            <person name="Arendt D."/>
            <person name="Savage R."/>
            <person name="Osoegawa K."/>
            <person name="de Jong P."/>
            <person name="Lindberg D.R."/>
            <person name="Seaver E.C."/>
            <person name="Weisblat D.A."/>
            <person name="Putnam N.H."/>
            <person name="Grigoriev I.V."/>
            <person name="Rokhsar D.S."/>
        </authorList>
    </citation>
    <scope>NUCLEOTIDE SEQUENCE</scope>
    <source>
        <strain evidence="6">I ESC-2004</strain>
    </source>
</reference>
<organism evidence="4">
    <name type="scientific">Capitella teleta</name>
    <name type="common">Polychaete worm</name>
    <dbReference type="NCBI Taxonomy" id="283909"/>
    <lineage>
        <taxon>Eukaryota</taxon>
        <taxon>Metazoa</taxon>
        <taxon>Spiralia</taxon>
        <taxon>Lophotrochozoa</taxon>
        <taxon>Annelida</taxon>
        <taxon>Polychaeta</taxon>
        <taxon>Sedentaria</taxon>
        <taxon>Scolecida</taxon>
        <taxon>Capitellidae</taxon>
        <taxon>Capitella</taxon>
    </lineage>
</organism>
<reference evidence="5" key="3">
    <citation type="submission" date="2015-06" db="UniProtKB">
        <authorList>
            <consortium name="EnsemblMetazoa"/>
        </authorList>
    </citation>
    <scope>IDENTIFICATION</scope>
</reference>
<dbReference type="PROSITE" id="PS50097">
    <property type="entry name" value="BTB"/>
    <property type="match status" value="1"/>
</dbReference>
<dbReference type="EMBL" id="AMQN01019342">
    <property type="status" value="NOT_ANNOTATED_CDS"/>
    <property type="molecule type" value="Genomic_DNA"/>
</dbReference>
<dbReference type="Proteomes" id="UP000014760">
    <property type="component" value="Unassembled WGS sequence"/>
</dbReference>
<feature type="non-terminal residue" evidence="4">
    <location>
        <position position="1"/>
    </location>
</feature>
<dbReference type="AlphaFoldDB" id="R7V2V3"/>
<dbReference type="HOGENOM" id="CLU_138134_0_0_1"/>
<dbReference type="STRING" id="283909.R7V2V3"/>
<evidence type="ECO:0000313" key="5">
    <source>
        <dbReference type="EnsemblMetazoa" id="CapteP141587"/>
    </source>
</evidence>
<keyword evidence="1" id="KW-0880">Kelch repeat</keyword>
<gene>
    <name evidence="4" type="ORF">CAPTEDRAFT_141587</name>
</gene>
<dbReference type="SUPFAM" id="SSF54695">
    <property type="entry name" value="POZ domain"/>
    <property type="match status" value="1"/>
</dbReference>
<dbReference type="Gene3D" id="1.25.40.420">
    <property type="match status" value="1"/>
</dbReference>
<dbReference type="Gene3D" id="3.30.710.10">
    <property type="entry name" value="Potassium Channel Kv1.1, Chain A"/>
    <property type="match status" value="1"/>
</dbReference>
<dbReference type="OrthoDB" id="6019305at2759"/>
<dbReference type="CDD" id="cd14733">
    <property type="entry name" value="BACK"/>
    <property type="match status" value="1"/>
</dbReference>
<dbReference type="CDD" id="cd18186">
    <property type="entry name" value="BTB_POZ_ZBTB_KLHL-like"/>
    <property type="match status" value="1"/>
</dbReference>
<dbReference type="EnsemblMetazoa" id="CapteT141587">
    <property type="protein sequence ID" value="CapteP141587"/>
    <property type="gene ID" value="CapteG141587"/>
</dbReference>
<reference evidence="4 6" key="2">
    <citation type="journal article" date="2013" name="Nature">
        <title>Insights into bilaterian evolution from three spiralian genomes.</title>
        <authorList>
            <person name="Simakov O."/>
            <person name="Marletaz F."/>
            <person name="Cho S.J."/>
            <person name="Edsinger-Gonzales E."/>
            <person name="Havlak P."/>
            <person name="Hellsten U."/>
            <person name="Kuo D.H."/>
            <person name="Larsson T."/>
            <person name="Lv J."/>
            <person name="Arendt D."/>
            <person name="Savage R."/>
            <person name="Osoegawa K."/>
            <person name="de Jong P."/>
            <person name="Grimwood J."/>
            <person name="Chapman J.A."/>
            <person name="Shapiro H."/>
            <person name="Aerts A."/>
            <person name="Otillar R.P."/>
            <person name="Terry A.Y."/>
            <person name="Boore J.L."/>
            <person name="Grigoriev I.V."/>
            <person name="Lindberg D.R."/>
            <person name="Seaver E.C."/>
            <person name="Weisblat D.A."/>
            <person name="Putnam N.H."/>
            <person name="Rokhsar D.S."/>
        </authorList>
    </citation>
    <scope>NUCLEOTIDE SEQUENCE</scope>
    <source>
        <strain evidence="4 6">I ESC-2004</strain>
    </source>
</reference>
<proteinExistence type="predicted"/>
<feature type="domain" description="BTB" evidence="3">
    <location>
        <begin position="1"/>
        <end position="45"/>
    </location>
</feature>
<evidence type="ECO:0000313" key="6">
    <source>
        <dbReference type="Proteomes" id="UP000014760"/>
    </source>
</evidence>
<dbReference type="Pfam" id="PF00651">
    <property type="entry name" value="BTB"/>
    <property type="match status" value="1"/>
</dbReference>
<name>R7V2V3_CAPTE</name>
<dbReference type="InterPro" id="IPR011333">
    <property type="entry name" value="SKP1/BTB/POZ_sf"/>
</dbReference>